<evidence type="ECO:0000256" key="4">
    <source>
        <dbReference type="ARBA" id="ARBA00023125"/>
    </source>
</evidence>
<accession>G8RHU2</accession>
<dbReference type="EMBL" id="CP003169">
    <property type="protein sequence ID" value="AEV72092.1"/>
    <property type="molecule type" value="Genomic_DNA"/>
</dbReference>
<dbReference type="InterPro" id="IPR001789">
    <property type="entry name" value="Sig_transdc_resp-reg_receiver"/>
</dbReference>
<evidence type="ECO:0000259" key="9">
    <source>
        <dbReference type="PROSITE" id="PS51755"/>
    </source>
</evidence>
<name>G8RHU2_MYCRN</name>
<dbReference type="AlphaFoldDB" id="G8RHU2"/>
<dbReference type="SMART" id="SM00862">
    <property type="entry name" value="Trans_reg_C"/>
    <property type="match status" value="1"/>
</dbReference>
<dbReference type="Gene3D" id="6.10.250.690">
    <property type="match status" value="1"/>
</dbReference>
<keyword evidence="11" id="KW-1185">Reference proteome</keyword>
<sequence length="271" mass="30662">MNYVTPLDVSPSIEVMTALSVDPGSHEPRPALLGTLPKLRRADGSPIRVLVVDDERALTNLVTMALRYEEWEVDVAHDGRQAVAKFGEDRPDAVVLDIMMPDIDGLHVLQRLREQCTRTPVLFLTARDAVRDRVTGLTSGADDYMTKPFSLDELVARLRGLIRRVADGMRPDDEKLQVGDLTLQASTREVIRDGDIIELTATEFDLLNFMMRNPRRVLSREEILQGVWNYSFGGKTSIVDLYISYLRKKIDVDRDPMINTVRGVGYQLRPR</sequence>
<dbReference type="Pfam" id="PF00072">
    <property type="entry name" value="Response_reg"/>
    <property type="match status" value="1"/>
</dbReference>
<evidence type="ECO:0000256" key="6">
    <source>
        <dbReference type="PROSITE-ProRule" id="PRU00169"/>
    </source>
</evidence>
<gene>
    <name evidence="10" type="ordered locus">MycrhN_1476</name>
</gene>
<evidence type="ECO:0000256" key="7">
    <source>
        <dbReference type="PROSITE-ProRule" id="PRU01091"/>
    </source>
</evidence>
<feature type="domain" description="OmpR/PhoB-type" evidence="9">
    <location>
        <begin position="173"/>
        <end position="270"/>
    </location>
</feature>
<keyword evidence="5" id="KW-0804">Transcription</keyword>
<evidence type="ECO:0000313" key="10">
    <source>
        <dbReference type="EMBL" id="AEV72092.1"/>
    </source>
</evidence>
<keyword evidence="3" id="KW-0805">Transcription regulation</keyword>
<dbReference type="Gene3D" id="3.40.50.2300">
    <property type="match status" value="1"/>
</dbReference>
<evidence type="ECO:0000256" key="5">
    <source>
        <dbReference type="ARBA" id="ARBA00023163"/>
    </source>
</evidence>
<dbReference type="PANTHER" id="PTHR48111:SF28">
    <property type="entry name" value="TRANSCRIPTIONAL REGULATORY PROTEIN TCRX-RELATED"/>
    <property type="match status" value="1"/>
</dbReference>
<dbReference type="SUPFAM" id="SSF52172">
    <property type="entry name" value="CheY-like"/>
    <property type="match status" value="1"/>
</dbReference>
<feature type="DNA-binding region" description="OmpR/PhoB-type" evidence="7">
    <location>
        <begin position="173"/>
        <end position="270"/>
    </location>
</feature>
<dbReference type="eggNOG" id="COG0745">
    <property type="taxonomic scope" value="Bacteria"/>
</dbReference>
<dbReference type="Proteomes" id="UP000005442">
    <property type="component" value="Chromosome"/>
</dbReference>
<dbReference type="InterPro" id="IPR039420">
    <property type="entry name" value="WalR-like"/>
</dbReference>
<dbReference type="FunFam" id="3.40.50.2300:FF:000001">
    <property type="entry name" value="DNA-binding response regulator PhoB"/>
    <property type="match status" value="1"/>
</dbReference>
<feature type="modified residue" description="4-aspartylphosphate" evidence="6">
    <location>
        <position position="97"/>
    </location>
</feature>
<evidence type="ECO:0000256" key="1">
    <source>
        <dbReference type="ARBA" id="ARBA00022553"/>
    </source>
</evidence>
<dbReference type="GO" id="GO:0006355">
    <property type="term" value="P:regulation of DNA-templated transcription"/>
    <property type="evidence" value="ECO:0007669"/>
    <property type="project" value="InterPro"/>
</dbReference>
<dbReference type="InterPro" id="IPR011006">
    <property type="entry name" value="CheY-like_superfamily"/>
</dbReference>
<evidence type="ECO:0000313" key="11">
    <source>
        <dbReference type="Proteomes" id="UP000005442"/>
    </source>
</evidence>
<keyword evidence="4 7" id="KW-0238">DNA-binding</keyword>
<dbReference type="GO" id="GO:0000976">
    <property type="term" value="F:transcription cis-regulatory region binding"/>
    <property type="evidence" value="ECO:0007669"/>
    <property type="project" value="TreeGrafter"/>
</dbReference>
<dbReference type="InterPro" id="IPR036388">
    <property type="entry name" value="WH-like_DNA-bd_sf"/>
</dbReference>
<proteinExistence type="predicted"/>
<dbReference type="PROSITE" id="PS51755">
    <property type="entry name" value="OMPR_PHOB"/>
    <property type="match status" value="1"/>
</dbReference>
<dbReference type="PROSITE" id="PS50110">
    <property type="entry name" value="RESPONSE_REGULATORY"/>
    <property type="match status" value="1"/>
</dbReference>
<dbReference type="Pfam" id="PF00486">
    <property type="entry name" value="Trans_reg_C"/>
    <property type="match status" value="1"/>
</dbReference>
<dbReference type="PANTHER" id="PTHR48111">
    <property type="entry name" value="REGULATOR OF RPOS"/>
    <property type="match status" value="1"/>
</dbReference>
<feature type="domain" description="Response regulatory" evidence="8">
    <location>
        <begin position="48"/>
        <end position="162"/>
    </location>
</feature>
<dbReference type="HOGENOM" id="CLU_000445_30_1_11"/>
<reference evidence="10 11" key="1">
    <citation type="submission" date="2011-12" db="EMBL/GenBank/DDBJ databases">
        <title>Complete sequence of Mycobacterium rhodesiae NBB3.</title>
        <authorList>
            <consortium name="US DOE Joint Genome Institute"/>
            <person name="Lucas S."/>
            <person name="Han J."/>
            <person name="Lapidus A."/>
            <person name="Cheng J.-F."/>
            <person name="Goodwin L."/>
            <person name="Pitluck S."/>
            <person name="Peters L."/>
            <person name="Mikhailova N."/>
            <person name="Gu W."/>
            <person name="Detter J.C."/>
            <person name="Han C."/>
            <person name="Tapia R."/>
            <person name="Land M."/>
            <person name="Hauser L."/>
            <person name="Kyrpides N."/>
            <person name="Ivanova N."/>
            <person name="Pagani I."/>
            <person name="Mattes T."/>
            <person name="Holmes A."/>
            <person name="Rutledge P."/>
            <person name="Paulsen I."/>
            <person name="Coleman N."/>
            <person name="Woyke T."/>
        </authorList>
    </citation>
    <scope>NUCLEOTIDE SEQUENCE [LARGE SCALE GENOMIC DNA]</scope>
    <source>
        <strain evidence="10 11">NBB3</strain>
    </source>
</reference>
<dbReference type="GO" id="GO:0000156">
    <property type="term" value="F:phosphorelay response regulator activity"/>
    <property type="evidence" value="ECO:0007669"/>
    <property type="project" value="TreeGrafter"/>
</dbReference>
<dbReference type="STRING" id="710685.MycrhN_1476"/>
<organism evidence="10 11">
    <name type="scientific">Mycolicibacterium rhodesiae (strain NBB3)</name>
    <name type="common">Mycobacterium rhodesiae</name>
    <dbReference type="NCBI Taxonomy" id="710685"/>
    <lineage>
        <taxon>Bacteria</taxon>
        <taxon>Bacillati</taxon>
        <taxon>Actinomycetota</taxon>
        <taxon>Actinomycetes</taxon>
        <taxon>Mycobacteriales</taxon>
        <taxon>Mycobacteriaceae</taxon>
        <taxon>Mycolicibacterium</taxon>
    </lineage>
</organism>
<evidence type="ECO:0000259" key="8">
    <source>
        <dbReference type="PROSITE" id="PS50110"/>
    </source>
</evidence>
<protein>
    <submittedName>
        <fullName evidence="10">Response regulator with CheY-like receiver domain and winged-helix DNA-binding domain</fullName>
    </submittedName>
</protein>
<keyword evidence="1 6" id="KW-0597">Phosphoprotein</keyword>
<dbReference type="SMART" id="SM00448">
    <property type="entry name" value="REC"/>
    <property type="match status" value="1"/>
</dbReference>
<dbReference type="PATRIC" id="fig|710685.3.peg.1483"/>
<dbReference type="FunFam" id="1.10.10.10:FF:000005">
    <property type="entry name" value="Two-component system response regulator"/>
    <property type="match status" value="1"/>
</dbReference>
<evidence type="ECO:0000256" key="2">
    <source>
        <dbReference type="ARBA" id="ARBA00023012"/>
    </source>
</evidence>
<keyword evidence="2" id="KW-0902">Two-component regulatory system</keyword>
<dbReference type="CDD" id="cd00383">
    <property type="entry name" value="trans_reg_C"/>
    <property type="match status" value="1"/>
</dbReference>
<dbReference type="InterPro" id="IPR001867">
    <property type="entry name" value="OmpR/PhoB-type_DNA-bd"/>
</dbReference>
<dbReference type="KEGG" id="mrh:MycrhN_1476"/>
<dbReference type="GO" id="GO:0005829">
    <property type="term" value="C:cytosol"/>
    <property type="evidence" value="ECO:0007669"/>
    <property type="project" value="TreeGrafter"/>
</dbReference>
<dbReference type="GO" id="GO:0032993">
    <property type="term" value="C:protein-DNA complex"/>
    <property type="evidence" value="ECO:0007669"/>
    <property type="project" value="TreeGrafter"/>
</dbReference>
<dbReference type="Gene3D" id="1.10.10.10">
    <property type="entry name" value="Winged helix-like DNA-binding domain superfamily/Winged helix DNA-binding domain"/>
    <property type="match status" value="1"/>
</dbReference>
<evidence type="ECO:0000256" key="3">
    <source>
        <dbReference type="ARBA" id="ARBA00023015"/>
    </source>
</evidence>